<dbReference type="PROSITE" id="PS51420">
    <property type="entry name" value="RHO"/>
    <property type="match status" value="1"/>
</dbReference>
<dbReference type="SMART" id="SM00176">
    <property type="entry name" value="RAN"/>
    <property type="match status" value="1"/>
</dbReference>
<evidence type="ECO:0000256" key="5">
    <source>
        <dbReference type="ARBA" id="ARBA00023134"/>
    </source>
</evidence>
<dbReference type="InterPro" id="IPR027417">
    <property type="entry name" value="P-loop_NTPase"/>
</dbReference>
<dbReference type="NCBIfam" id="TIGR00231">
    <property type="entry name" value="small_GTP"/>
    <property type="match status" value="1"/>
</dbReference>
<evidence type="ECO:0000313" key="7">
    <source>
        <dbReference type="EMBL" id="CAB4011765.1"/>
    </source>
</evidence>
<keyword evidence="5" id="KW-0342">GTP-binding</keyword>
<dbReference type="FunFam" id="3.40.50.300:FF:001348">
    <property type="entry name" value="Ras and EF-hand domain-containing protein"/>
    <property type="match status" value="1"/>
</dbReference>
<feature type="compositionally biased region" description="Basic residues" evidence="6">
    <location>
        <begin position="203"/>
        <end position="213"/>
    </location>
</feature>
<evidence type="ECO:0000313" key="8">
    <source>
        <dbReference type="Proteomes" id="UP001152795"/>
    </source>
</evidence>
<dbReference type="SMART" id="SM00173">
    <property type="entry name" value="RAS"/>
    <property type="match status" value="1"/>
</dbReference>
<keyword evidence="3" id="KW-0547">Nucleotide-binding</keyword>
<evidence type="ECO:0000256" key="2">
    <source>
        <dbReference type="ARBA" id="ARBA00022490"/>
    </source>
</evidence>
<evidence type="ECO:0000256" key="4">
    <source>
        <dbReference type="ARBA" id="ARBA00023054"/>
    </source>
</evidence>
<dbReference type="SMART" id="SM00174">
    <property type="entry name" value="RHO"/>
    <property type="match status" value="1"/>
</dbReference>
<dbReference type="PROSITE" id="PS51419">
    <property type="entry name" value="RAB"/>
    <property type="match status" value="1"/>
</dbReference>
<dbReference type="OrthoDB" id="9989112at2759"/>
<dbReference type="InterPro" id="IPR001806">
    <property type="entry name" value="Small_GTPase"/>
</dbReference>
<dbReference type="GO" id="GO:0005737">
    <property type="term" value="C:cytoplasm"/>
    <property type="evidence" value="ECO:0007669"/>
    <property type="project" value="UniProtKB-SubCell"/>
</dbReference>
<dbReference type="InterPro" id="IPR050227">
    <property type="entry name" value="Rab"/>
</dbReference>
<dbReference type="Gene3D" id="3.40.50.300">
    <property type="entry name" value="P-loop containing nucleotide triphosphate hydrolases"/>
    <property type="match status" value="1"/>
</dbReference>
<dbReference type="PROSITE" id="PS51421">
    <property type="entry name" value="RAS"/>
    <property type="match status" value="1"/>
</dbReference>
<dbReference type="SUPFAM" id="SSF52540">
    <property type="entry name" value="P-loop containing nucleoside triphosphate hydrolases"/>
    <property type="match status" value="1"/>
</dbReference>
<keyword evidence="8" id="KW-1185">Reference proteome</keyword>
<organism evidence="7 8">
    <name type="scientific">Paramuricea clavata</name>
    <name type="common">Red gorgonian</name>
    <name type="synonym">Violescent sea-whip</name>
    <dbReference type="NCBI Taxonomy" id="317549"/>
    <lineage>
        <taxon>Eukaryota</taxon>
        <taxon>Metazoa</taxon>
        <taxon>Cnidaria</taxon>
        <taxon>Anthozoa</taxon>
        <taxon>Octocorallia</taxon>
        <taxon>Malacalcyonacea</taxon>
        <taxon>Plexauridae</taxon>
        <taxon>Paramuricea</taxon>
    </lineage>
</organism>
<keyword evidence="2" id="KW-0963">Cytoplasm</keyword>
<sequence length="213" mass="24213">MTNESLSTSYATPERMYKLVLAGDAAVGKSSFILRLCKNKFHSSLNATLGVDFQVKNLKVDSKTIALQLWDTAGQERFRSIAKSYFRRVDGVLLLYDVTCESSFVNIRDWMSTIEESSQKKVPIMLCGNKCDLRDSYLREGRKVVSRESGQRLAKHYDALFIETSAKDGKHIEDACKELARILTSLENEEIEQSGLKLEKKDREKKKRPCCPS</sequence>
<evidence type="ECO:0000256" key="1">
    <source>
        <dbReference type="ARBA" id="ARBA00004496"/>
    </source>
</evidence>
<reference evidence="7" key="1">
    <citation type="submission" date="2020-04" db="EMBL/GenBank/DDBJ databases">
        <authorList>
            <person name="Alioto T."/>
            <person name="Alioto T."/>
            <person name="Gomez Garrido J."/>
        </authorList>
    </citation>
    <scope>NUCLEOTIDE SEQUENCE</scope>
    <source>
        <strain evidence="7">A484AB</strain>
    </source>
</reference>
<dbReference type="EMBL" id="CACRXK020007261">
    <property type="protein sequence ID" value="CAB4011765.1"/>
    <property type="molecule type" value="Genomic_DNA"/>
</dbReference>
<dbReference type="AlphaFoldDB" id="A0A6S7HZD4"/>
<comment type="subcellular location">
    <subcellularLocation>
        <location evidence="1">Cytoplasm</location>
    </subcellularLocation>
</comment>
<evidence type="ECO:0000256" key="3">
    <source>
        <dbReference type="ARBA" id="ARBA00022741"/>
    </source>
</evidence>
<dbReference type="CDD" id="cd00154">
    <property type="entry name" value="Rab"/>
    <property type="match status" value="1"/>
</dbReference>
<keyword evidence="4" id="KW-0175">Coiled coil</keyword>
<dbReference type="InterPro" id="IPR005225">
    <property type="entry name" value="Small_GTP-bd"/>
</dbReference>
<dbReference type="SMART" id="SM00175">
    <property type="entry name" value="RAB"/>
    <property type="match status" value="1"/>
</dbReference>
<gene>
    <name evidence="7" type="ORF">PACLA_8A027748</name>
</gene>
<dbReference type="Pfam" id="PF00071">
    <property type="entry name" value="Ras"/>
    <property type="match status" value="1"/>
</dbReference>
<comment type="caution">
    <text evidence="7">The sequence shown here is derived from an EMBL/GenBank/DDBJ whole genome shotgun (WGS) entry which is preliminary data.</text>
</comment>
<name>A0A6S7HZD4_PARCT</name>
<feature type="region of interest" description="Disordered" evidence="6">
    <location>
        <begin position="192"/>
        <end position="213"/>
    </location>
</feature>
<evidence type="ECO:0000256" key="6">
    <source>
        <dbReference type="SAM" id="MobiDB-lite"/>
    </source>
</evidence>
<proteinExistence type="predicted"/>
<accession>A0A6S7HZD4</accession>
<protein>
    <submittedName>
        <fullName evidence="7">Ras and EF-hand domain-containing homolog isoform X6</fullName>
    </submittedName>
</protein>
<dbReference type="PRINTS" id="PR00449">
    <property type="entry name" value="RASTRNSFRMNG"/>
</dbReference>
<dbReference type="GO" id="GO:0005525">
    <property type="term" value="F:GTP binding"/>
    <property type="evidence" value="ECO:0007669"/>
    <property type="project" value="UniProtKB-KW"/>
</dbReference>
<dbReference type="GO" id="GO:0003924">
    <property type="term" value="F:GTPase activity"/>
    <property type="evidence" value="ECO:0007669"/>
    <property type="project" value="InterPro"/>
</dbReference>
<dbReference type="PANTHER" id="PTHR47977">
    <property type="entry name" value="RAS-RELATED PROTEIN RAB"/>
    <property type="match status" value="1"/>
</dbReference>
<dbReference type="Proteomes" id="UP001152795">
    <property type="component" value="Unassembled WGS sequence"/>
</dbReference>